<feature type="transmembrane region" description="Helical" evidence="1">
    <location>
        <begin position="12"/>
        <end position="29"/>
    </location>
</feature>
<comment type="caution">
    <text evidence="3">The sequence shown here is derived from an EMBL/GenBank/DDBJ whole genome shotgun (WGS) entry which is preliminary data.</text>
</comment>
<dbReference type="Pfam" id="PF08378">
    <property type="entry name" value="NERD"/>
    <property type="match status" value="1"/>
</dbReference>
<keyword evidence="1" id="KW-0472">Membrane</keyword>
<dbReference type="Proteomes" id="UP000272412">
    <property type="component" value="Unassembled WGS sequence"/>
</dbReference>
<keyword evidence="1" id="KW-0812">Transmembrane</keyword>
<gene>
    <name evidence="3" type="ORF">EGK74_06520</name>
</gene>
<name>A0A3N4MVA7_9NEIS</name>
<reference evidence="3 4" key="1">
    <citation type="submission" date="2018-11" db="EMBL/GenBank/DDBJ databases">
        <title>Neisseria weixii sp. nov. isolated from the rectal contents of plateau pika (Ochotona cruzoniae).</title>
        <authorList>
            <person name="Zhang G."/>
        </authorList>
    </citation>
    <scope>NUCLEOTIDE SEQUENCE [LARGE SCALE GENOMIC DNA]</scope>
    <source>
        <strain evidence="3 4">10009</strain>
    </source>
</reference>
<dbReference type="PROSITE" id="PS50965">
    <property type="entry name" value="NERD"/>
    <property type="match status" value="1"/>
</dbReference>
<evidence type="ECO:0000256" key="1">
    <source>
        <dbReference type="SAM" id="Phobius"/>
    </source>
</evidence>
<sequence length="206" mass="23756">MNASFNLSDGLFVYLLWWAIPVVLLVVLAKTRWSRNFTARFAVNVRAKCLLDPRTYHAFPNLDVYCGGEHEQIDCVYVSRFGIFVVNTPNQQGRIEGDDGSGMWTSKLHKNQAKFENPLLKNQQYIQVLSDQLSVSQKMFYSVVVFPKYCYFQTMMPDNVLDISDFKEFVAQYDEVVFTDEEIVEIRAALETSEFDVVFKRIGLSA</sequence>
<keyword evidence="4" id="KW-1185">Reference proteome</keyword>
<accession>A0A3N4MVA7</accession>
<organism evidence="3 4">
    <name type="scientific">Neisseria weixii</name>
    <dbReference type="NCBI Taxonomy" id="1853276"/>
    <lineage>
        <taxon>Bacteria</taxon>
        <taxon>Pseudomonadati</taxon>
        <taxon>Pseudomonadota</taxon>
        <taxon>Betaproteobacteria</taxon>
        <taxon>Neisseriales</taxon>
        <taxon>Neisseriaceae</taxon>
        <taxon>Neisseria</taxon>
    </lineage>
</organism>
<dbReference type="AlphaFoldDB" id="A0A3N4MVA7"/>
<dbReference type="InterPro" id="IPR011528">
    <property type="entry name" value="NERD"/>
</dbReference>
<protein>
    <submittedName>
        <fullName evidence="3">NERD domain-containing protein</fullName>
    </submittedName>
</protein>
<evidence type="ECO:0000313" key="3">
    <source>
        <dbReference type="EMBL" id="RPD87138.1"/>
    </source>
</evidence>
<feature type="domain" description="NERD" evidence="2">
    <location>
        <begin position="35"/>
        <end position="152"/>
    </location>
</feature>
<dbReference type="EMBL" id="RPFL01000015">
    <property type="protein sequence ID" value="RPD87138.1"/>
    <property type="molecule type" value="Genomic_DNA"/>
</dbReference>
<evidence type="ECO:0000259" key="2">
    <source>
        <dbReference type="PROSITE" id="PS50965"/>
    </source>
</evidence>
<keyword evidence="1" id="KW-1133">Transmembrane helix</keyword>
<dbReference type="RefSeq" id="WP_123804443.1">
    <property type="nucleotide sequence ID" value="NZ_RPFL01000015.1"/>
</dbReference>
<proteinExistence type="predicted"/>
<evidence type="ECO:0000313" key="4">
    <source>
        <dbReference type="Proteomes" id="UP000272412"/>
    </source>
</evidence>
<dbReference type="OrthoDB" id="5782056at2"/>